<feature type="transmembrane region" description="Helical" evidence="5">
    <location>
        <begin position="420"/>
        <end position="441"/>
    </location>
</feature>
<evidence type="ECO:0000259" key="6">
    <source>
        <dbReference type="PROSITE" id="PS50850"/>
    </source>
</evidence>
<comment type="subcellular location">
    <subcellularLocation>
        <location evidence="1">Membrane</location>
        <topology evidence="1">Multi-pass membrane protein</topology>
    </subcellularLocation>
</comment>
<dbReference type="Gene3D" id="1.20.1250.20">
    <property type="entry name" value="MFS general substrate transporter like domains"/>
    <property type="match status" value="1"/>
</dbReference>
<dbReference type="InterPro" id="IPR011701">
    <property type="entry name" value="MFS"/>
</dbReference>
<feature type="transmembrane region" description="Helical" evidence="5">
    <location>
        <begin position="453"/>
        <end position="475"/>
    </location>
</feature>
<dbReference type="GO" id="GO:0005886">
    <property type="term" value="C:plasma membrane"/>
    <property type="evidence" value="ECO:0007669"/>
    <property type="project" value="TreeGrafter"/>
</dbReference>
<feature type="transmembrane region" description="Helical" evidence="5">
    <location>
        <begin position="179"/>
        <end position="202"/>
    </location>
</feature>
<feature type="transmembrane region" description="Helical" evidence="5">
    <location>
        <begin position="362"/>
        <end position="381"/>
    </location>
</feature>
<keyword evidence="4 5" id="KW-0472">Membrane</keyword>
<name>A0A1L9SFW3_9EURO</name>
<dbReference type="PANTHER" id="PTHR23502:SF47">
    <property type="entry name" value="MAJOR FACILITATOR SUPERFAMILY (MFS) PROFILE DOMAIN-CONTAINING PROTEIN-RELATED"/>
    <property type="match status" value="1"/>
</dbReference>
<keyword evidence="8" id="KW-1185">Reference proteome</keyword>
<feature type="domain" description="Major facilitator superfamily (MFS) profile" evidence="6">
    <location>
        <begin position="54"/>
        <end position="480"/>
    </location>
</feature>
<protein>
    <recommendedName>
        <fullName evidence="6">Major facilitator superfamily (MFS) profile domain-containing protein</fullName>
    </recommendedName>
</protein>
<proteinExistence type="predicted"/>
<feature type="transmembrane region" description="Helical" evidence="5">
    <location>
        <begin position="52"/>
        <end position="72"/>
    </location>
</feature>
<feature type="transmembrane region" description="Helical" evidence="5">
    <location>
        <begin position="387"/>
        <end position="413"/>
    </location>
</feature>
<dbReference type="EMBL" id="KV878343">
    <property type="protein sequence ID" value="OJJ46008.1"/>
    <property type="molecule type" value="Genomic_DNA"/>
</dbReference>
<dbReference type="VEuPathDB" id="FungiDB:ASPZODRAFT_66922"/>
<reference evidence="8" key="1">
    <citation type="journal article" date="2017" name="Genome Biol.">
        <title>Comparative genomics reveals high biological diversity and specific adaptations in the industrially and medically important fungal genus Aspergillus.</title>
        <authorList>
            <person name="de Vries R.P."/>
            <person name="Riley R."/>
            <person name="Wiebenga A."/>
            <person name="Aguilar-Osorio G."/>
            <person name="Amillis S."/>
            <person name="Uchima C.A."/>
            <person name="Anderluh G."/>
            <person name="Asadollahi M."/>
            <person name="Askin M."/>
            <person name="Barry K."/>
            <person name="Battaglia E."/>
            <person name="Bayram O."/>
            <person name="Benocci T."/>
            <person name="Braus-Stromeyer S.A."/>
            <person name="Caldana C."/>
            <person name="Canovas D."/>
            <person name="Cerqueira G.C."/>
            <person name="Chen F."/>
            <person name="Chen W."/>
            <person name="Choi C."/>
            <person name="Clum A."/>
            <person name="Dos Santos R.A."/>
            <person name="Damasio A.R."/>
            <person name="Diallinas G."/>
            <person name="Emri T."/>
            <person name="Fekete E."/>
            <person name="Flipphi M."/>
            <person name="Freyberg S."/>
            <person name="Gallo A."/>
            <person name="Gournas C."/>
            <person name="Habgood R."/>
            <person name="Hainaut M."/>
            <person name="Harispe M.L."/>
            <person name="Henrissat B."/>
            <person name="Hilden K.S."/>
            <person name="Hope R."/>
            <person name="Hossain A."/>
            <person name="Karabika E."/>
            <person name="Karaffa L."/>
            <person name="Karanyi Z."/>
            <person name="Krasevec N."/>
            <person name="Kuo A."/>
            <person name="Kusch H."/>
            <person name="LaButti K."/>
            <person name="Lagendijk E.L."/>
            <person name="Lapidus A."/>
            <person name="Levasseur A."/>
            <person name="Lindquist E."/>
            <person name="Lipzen A."/>
            <person name="Logrieco A.F."/>
            <person name="MacCabe A."/>
            <person name="Maekelae M.R."/>
            <person name="Malavazi I."/>
            <person name="Melin P."/>
            <person name="Meyer V."/>
            <person name="Mielnichuk N."/>
            <person name="Miskei M."/>
            <person name="Molnar A.P."/>
            <person name="Mule G."/>
            <person name="Ngan C.Y."/>
            <person name="Orejas M."/>
            <person name="Orosz E."/>
            <person name="Ouedraogo J.P."/>
            <person name="Overkamp K.M."/>
            <person name="Park H.-S."/>
            <person name="Perrone G."/>
            <person name="Piumi F."/>
            <person name="Punt P.J."/>
            <person name="Ram A.F."/>
            <person name="Ramon A."/>
            <person name="Rauscher S."/>
            <person name="Record E."/>
            <person name="Riano-Pachon D.M."/>
            <person name="Robert V."/>
            <person name="Roehrig J."/>
            <person name="Ruller R."/>
            <person name="Salamov A."/>
            <person name="Salih N.S."/>
            <person name="Samson R.A."/>
            <person name="Sandor E."/>
            <person name="Sanguinetti M."/>
            <person name="Schuetze T."/>
            <person name="Sepcic K."/>
            <person name="Shelest E."/>
            <person name="Sherlock G."/>
            <person name="Sophianopoulou V."/>
            <person name="Squina F.M."/>
            <person name="Sun H."/>
            <person name="Susca A."/>
            <person name="Todd R.B."/>
            <person name="Tsang A."/>
            <person name="Unkles S.E."/>
            <person name="van de Wiele N."/>
            <person name="van Rossen-Uffink D."/>
            <person name="Oliveira J.V."/>
            <person name="Vesth T.C."/>
            <person name="Visser J."/>
            <person name="Yu J.-H."/>
            <person name="Zhou M."/>
            <person name="Andersen M.R."/>
            <person name="Archer D.B."/>
            <person name="Baker S.E."/>
            <person name="Benoit I."/>
            <person name="Brakhage A.A."/>
            <person name="Braus G.H."/>
            <person name="Fischer R."/>
            <person name="Frisvad J.C."/>
            <person name="Goldman G.H."/>
            <person name="Houbraken J."/>
            <person name="Oakley B."/>
            <person name="Pocsi I."/>
            <person name="Scazzocchio C."/>
            <person name="Seiboth B."/>
            <person name="vanKuyk P.A."/>
            <person name="Wortman J."/>
            <person name="Dyer P.S."/>
            <person name="Grigoriev I.V."/>
        </authorList>
    </citation>
    <scope>NUCLEOTIDE SEQUENCE [LARGE SCALE GENOMIC DNA]</scope>
    <source>
        <strain evidence="8">CBS 506.65</strain>
    </source>
</reference>
<evidence type="ECO:0000313" key="8">
    <source>
        <dbReference type="Proteomes" id="UP000184188"/>
    </source>
</evidence>
<feature type="transmembrane region" description="Helical" evidence="5">
    <location>
        <begin position="318"/>
        <end position="341"/>
    </location>
</feature>
<dbReference type="OrthoDB" id="446368at2759"/>
<sequence>MSAVVTASAGVVADNEKGLPVTQTSHGDSYLVDWEGDHDPGDPRNWTLPVKMAFTVVGCSMIFAVSFSSSVFGPAEQITATEFHVGSEVMTLGIALFVAGFAVGPLLFAPLSELVGHAIPLAVGLVGCALFQIPCAVAGNVQTLLVCRFCAGVVGSGVLAVGSGMLAELYGPISRAVAIGFSASMMNLGSVVGPIAGVWIIERYGWRWTAWTTLIGCGVIGFLALFSIRETSRSRILVLRAQRLRQQTQDKAFYCRYEEQQLDLRVLVQKYLSIPVRMFAQEPILVIMTFYLTLVYGTLYLSYQIMPVAFKRRGWSGTIAYLPFLSVLLGIVAAWGVFSLFTMTWYTRRVQSKGTVPPEDRLPPMIGAACILPPALLWFGWSTETHWAAQVIACFFVGLALQLIFICGIVYIVDVYIPRANSAISIHVVVRSLVSASFPLWARPMYNSLGLEWTATVLAGVSAVLLPSPILFRIYGRKIRTWSRFCDTSRDI</sequence>
<dbReference type="RefSeq" id="XP_022580518.1">
    <property type="nucleotide sequence ID" value="XM_022729410.1"/>
</dbReference>
<evidence type="ECO:0000256" key="3">
    <source>
        <dbReference type="ARBA" id="ARBA00022989"/>
    </source>
</evidence>
<dbReference type="GO" id="GO:0022857">
    <property type="term" value="F:transmembrane transporter activity"/>
    <property type="evidence" value="ECO:0007669"/>
    <property type="project" value="InterPro"/>
</dbReference>
<accession>A0A1L9SFW3</accession>
<organism evidence="7 8">
    <name type="scientific">Penicilliopsis zonata CBS 506.65</name>
    <dbReference type="NCBI Taxonomy" id="1073090"/>
    <lineage>
        <taxon>Eukaryota</taxon>
        <taxon>Fungi</taxon>
        <taxon>Dikarya</taxon>
        <taxon>Ascomycota</taxon>
        <taxon>Pezizomycotina</taxon>
        <taxon>Eurotiomycetes</taxon>
        <taxon>Eurotiomycetidae</taxon>
        <taxon>Eurotiales</taxon>
        <taxon>Aspergillaceae</taxon>
        <taxon>Penicilliopsis</taxon>
    </lineage>
</organism>
<evidence type="ECO:0000256" key="2">
    <source>
        <dbReference type="ARBA" id="ARBA00022692"/>
    </source>
</evidence>
<feature type="transmembrane region" description="Helical" evidence="5">
    <location>
        <begin position="92"/>
        <end position="111"/>
    </location>
</feature>
<dbReference type="InterPro" id="IPR036259">
    <property type="entry name" value="MFS_trans_sf"/>
</dbReference>
<gene>
    <name evidence="7" type="ORF">ASPZODRAFT_66922</name>
</gene>
<feature type="transmembrane region" description="Helical" evidence="5">
    <location>
        <begin position="145"/>
        <end position="167"/>
    </location>
</feature>
<dbReference type="Proteomes" id="UP000184188">
    <property type="component" value="Unassembled WGS sequence"/>
</dbReference>
<evidence type="ECO:0000256" key="1">
    <source>
        <dbReference type="ARBA" id="ARBA00004141"/>
    </source>
</evidence>
<dbReference type="PROSITE" id="PS50850">
    <property type="entry name" value="MFS"/>
    <property type="match status" value="1"/>
</dbReference>
<dbReference type="STRING" id="1073090.A0A1L9SFW3"/>
<feature type="transmembrane region" description="Helical" evidence="5">
    <location>
        <begin position="284"/>
        <end position="306"/>
    </location>
</feature>
<evidence type="ECO:0000256" key="5">
    <source>
        <dbReference type="SAM" id="Phobius"/>
    </source>
</evidence>
<keyword evidence="2 5" id="KW-0812">Transmembrane</keyword>
<dbReference type="Pfam" id="PF07690">
    <property type="entry name" value="MFS_1"/>
    <property type="match status" value="1"/>
</dbReference>
<dbReference type="GeneID" id="34615874"/>
<feature type="transmembrane region" description="Helical" evidence="5">
    <location>
        <begin position="208"/>
        <end position="228"/>
    </location>
</feature>
<keyword evidence="3 5" id="KW-1133">Transmembrane helix</keyword>
<dbReference type="InterPro" id="IPR020846">
    <property type="entry name" value="MFS_dom"/>
</dbReference>
<evidence type="ECO:0000313" key="7">
    <source>
        <dbReference type="EMBL" id="OJJ46008.1"/>
    </source>
</evidence>
<dbReference type="SUPFAM" id="SSF103473">
    <property type="entry name" value="MFS general substrate transporter"/>
    <property type="match status" value="1"/>
</dbReference>
<evidence type="ECO:0000256" key="4">
    <source>
        <dbReference type="ARBA" id="ARBA00023136"/>
    </source>
</evidence>
<dbReference type="PANTHER" id="PTHR23502">
    <property type="entry name" value="MAJOR FACILITATOR SUPERFAMILY"/>
    <property type="match status" value="1"/>
</dbReference>
<dbReference type="AlphaFoldDB" id="A0A1L9SFW3"/>
<feature type="transmembrane region" description="Helical" evidence="5">
    <location>
        <begin position="118"/>
        <end position="139"/>
    </location>
</feature>